<dbReference type="GO" id="GO:0006749">
    <property type="term" value="P:glutathione metabolic process"/>
    <property type="evidence" value="ECO:0007669"/>
    <property type="project" value="TreeGrafter"/>
</dbReference>
<dbReference type="InterPro" id="IPR004046">
    <property type="entry name" value="GST_C"/>
</dbReference>
<protein>
    <recommendedName>
        <fullName evidence="5">Glutathione transferase</fullName>
    </recommendedName>
</protein>
<dbReference type="Proteomes" id="UP000218231">
    <property type="component" value="Unassembled WGS sequence"/>
</dbReference>
<accession>A0A2A2LMG4</accession>
<name>A0A2A2LMG4_9BILA</name>
<dbReference type="PANTHER" id="PTHR11571:SF153">
    <property type="entry name" value="GLUTATHIONE S-TRANSFERASE"/>
    <property type="match status" value="1"/>
</dbReference>
<dbReference type="AlphaFoldDB" id="A0A2A2LMG4"/>
<gene>
    <name evidence="3" type="ORF">WR25_14221</name>
</gene>
<evidence type="ECO:0000313" key="3">
    <source>
        <dbReference type="EMBL" id="PAV87416.1"/>
    </source>
</evidence>
<dbReference type="Gene3D" id="3.40.30.10">
    <property type="entry name" value="Glutaredoxin"/>
    <property type="match status" value="1"/>
</dbReference>
<dbReference type="FunFam" id="1.20.1050.10:FF:000078">
    <property type="entry name" value="Protein CBG04233"/>
    <property type="match status" value="1"/>
</dbReference>
<keyword evidence="4" id="KW-1185">Reference proteome</keyword>
<dbReference type="OrthoDB" id="414243at2759"/>
<reference evidence="3 4" key="1">
    <citation type="journal article" date="2017" name="Curr. Biol.">
        <title>Genome architecture and evolution of a unichromosomal asexual nematode.</title>
        <authorList>
            <person name="Fradin H."/>
            <person name="Zegar C."/>
            <person name="Gutwein M."/>
            <person name="Lucas J."/>
            <person name="Kovtun M."/>
            <person name="Corcoran D."/>
            <person name="Baugh L.R."/>
            <person name="Kiontke K."/>
            <person name="Gunsalus K."/>
            <person name="Fitch D.H."/>
            <person name="Piano F."/>
        </authorList>
    </citation>
    <scope>NUCLEOTIDE SEQUENCE [LARGE SCALE GENOMIC DNA]</scope>
    <source>
        <strain evidence="3">PF1309</strain>
    </source>
</reference>
<comment type="caution">
    <text evidence="3">The sequence shown here is derived from an EMBL/GenBank/DDBJ whole genome shotgun (WGS) entry which is preliminary data.</text>
</comment>
<dbReference type="SUPFAM" id="SSF47616">
    <property type="entry name" value="GST C-terminal domain-like"/>
    <property type="match status" value="1"/>
</dbReference>
<dbReference type="SUPFAM" id="SSF52833">
    <property type="entry name" value="Thioredoxin-like"/>
    <property type="match status" value="1"/>
</dbReference>
<dbReference type="PROSITE" id="PS50404">
    <property type="entry name" value="GST_NTER"/>
    <property type="match status" value="1"/>
</dbReference>
<dbReference type="EMBL" id="LIAE01006569">
    <property type="protein sequence ID" value="PAV87416.1"/>
    <property type="molecule type" value="Genomic_DNA"/>
</dbReference>
<dbReference type="SFLD" id="SFLDS00019">
    <property type="entry name" value="Glutathione_Transferase_(cytos"/>
    <property type="match status" value="1"/>
</dbReference>
<proteinExistence type="predicted"/>
<evidence type="ECO:0000259" key="1">
    <source>
        <dbReference type="PROSITE" id="PS50404"/>
    </source>
</evidence>
<evidence type="ECO:0008006" key="5">
    <source>
        <dbReference type="Google" id="ProtNLM"/>
    </source>
</evidence>
<dbReference type="STRING" id="2018661.A0A2A2LMG4"/>
<organism evidence="3 4">
    <name type="scientific">Diploscapter pachys</name>
    <dbReference type="NCBI Taxonomy" id="2018661"/>
    <lineage>
        <taxon>Eukaryota</taxon>
        <taxon>Metazoa</taxon>
        <taxon>Ecdysozoa</taxon>
        <taxon>Nematoda</taxon>
        <taxon>Chromadorea</taxon>
        <taxon>Rhabditida</taxon>
        <taxon>Rhabditina</taxon>
        <taxon>Rhabditomorpha</taxon>
        <taxon>Rhabditoidea</taxon>
        <taxon>Rhabditidae</taxon>
        <taxon>Diploscapter</taxon>
    </lineage>
</organism>
<dbReference type="InterPro" id="IPR050213">
    <property type="entry name" value="GST_superfamily"/>
</dbReference>
<dbReference type="InterPro" id="IPR036282">
    <property type="entry name" value="Glutathione-S-Trfase_C_sf"/>
</dbReference>
<dbReference type="PROSITE" id="PS50405">
    <property type="entry name" value="GST_CTER"/>
    <property type="match status" value="1"/>
</dbReference>
<dbReference type="InterPro" id="IPR036249">
    <property type="entry name" value="Thioredoxin-like_sf"/>
</dbReference>
<dbReference type="InterPro" id="IPR010987">
    <property type="entry name" value="Glutathione-S-Trfase_C-like"/>
</dbReference>
<feature type="domain" description="GST C-terminal" evidence="2">
    <location>
        <begin position="86"/>
        <end position="213"/>
    </location>
</feature>
<feature type="domain" description="GST N-terminal" evidence="1">
    <location>
        <begin position="6"/>
        <end position="87"/>
    </location>
</feature>
<dbReference type="InterPro" id="IPR040079">
    <property type="entry name" value="Glutathione_S-Trfase"/>
</dbReference>
<dbReference type="GO" id="GO:0004364">
    <property type="term" value="F:glutathione transferase activity"/>
    <property type="evidence" value="ECO:0007669"/>
    <property type="project" value="TreeGrafter"/>
</dbReference>
<dbReference type="InterPro" id="IPR004045">
    <property type="entry name" value="Glutathione_S-Trfase_N"/>
</dbReference>
<dbReference type="Gene3D" id="1.20.1050.10">
    <property type="match status" value="1"/>
</dbReference>
<sequence length="213" mass="25180">MSESKGKLELFTLPGKGRAEAIRMMLVFVDKKFTDTRLTIEQWKIKRQLSNYGNDQKLPMMLVNDKRVIFGATEISRFVALNFSLYGVSSSEQEEINKVIDDLEKINVALTPIIRATLTKSYEQRKELWNVFKVDTLFPPLTKYDERLANKMFLVGSRISWADIALIEMLTRFREIYDSFYLAHFDNLREYCNRFEKLPNMRPYFHSRPDSFF</sequence>
<dbReference type="PANTHER" id="PTHR11571">
    <property type="entry name" value="GLUTATHIONE S-TRANSFERASE"/>
    <property type="match status" value="1"/>
</dbReference>
<evidence type="ECO:0000259" key="2">
    <source>
        <dbReference type="PROSITE" id="PS50405"/>
    </source>
</evidence>
<dbReference type="Pfam" id="PF14497">
    <property type="entry name" value="GST_C_3"/>
    <property type="match status" value="1"/>
</dbReference>
<evidence type="ECO:0000313" key="4">
    <source>
        <dbReference type="Proteomes" id="UP000218231"/>
    </source>
</evidence>